<dbReference type="Pfam" id="PF03453">
    <property type="entry name" value="MoeA_N"/>
    <property type="match status" value="1"/>
</dbReference>
<dbReference type="SMART" id="SM00852">
    <property type="entry name" value="MoCF_biosynth"/>
    <property type="match status" value="1"/>
</dbReference>
<dbReference type="SUPFAM" id="SSF63882">
    <property type="entry name" value="MoeA N-terminal region -like"/>
    <property type="match status" value="1"/>
</dbReference>
<evidence type="ECO:0000256" key="1">
    <source>
        <dbReference type="ARBA" id="ARBA00005046"/>
    </source>
</evidence>
<dbReference type="PANTHER" id="PTHR10192">
    <property type="entry name" value="MOLYBDOPTERIN BIOSYNTHESIS PROTEIN"/>
    <property type="match status" value="1"/>
</dbReference>
<dbReference type="SUPFAM" id="SSF63867">
    <property type="entry name" value="MoeA C-terminal domain-like"/>
    <property type="match status" value="1"/>
</dbReference>
<evidence type="ECO:0000313" key="5">
    <source>
        <dbReference type="Proteomes" id="UP000245657"/>
    </source>
</evidence>
<dbReference type="InterPro" id="IPR038987">
    <property type="entry name" value="MoeA-like"/>
</dbReference>
<dbReference type="Gene3D" id="2.40.340.10">
    <property type="entry name" value="MoeA, C-terminal, domain IV"/>
    <property type="match status" value="1"/>
</dbReference>
<comment type="pathway">
    <text evidence="1">Cofactor biosynthesis; molybdopterin biosynthesis.</text>
</comment>
<evidence type="ECO:0000259" key="3">
    <source>
        <dbReference type="SMART" id="SM00852"/>
    </source>
</evidence>
<keyword evidence="5" id="KW-1185">Reference proteome</keyword>
<reference evidence="4 5" key="1">
    <citation type="submission" date="2018-05" db="EMBL/GenBank/DDBJ databases">
        <title>Draft genome of Methanospirillum lacunae Ki8-1.</title>
        <authorList>
            <person name="Dueholm M.S."/>
            <person name="Nielsen P.H."/>
            <person name="Bakmann L.F."/>
            <person name="Otzen D.E."/>
        </authorList>
    </citation>
    <scope>NUCLEOTIDE SEQUENCE [LARGE SCALE GENOMIC DNA]</scope>
    <source>
        <strain evidence="4 5">Ki8-1</strain>
    </source>
</reference>
<dbReference type="Proteomes" id="UP000245657">
    <property type="component" value="Unassembled WGS sequence"/>
</dbReference>
<dbReference type="InterPro" id="IPR036135">
    <property type="entry name" value="MoeA_linker/N_sf"/>
</dbReference>
<comment type="caution">
    <text evidence="4">The sequence shown here is derived from an EMBL/GenBank/DDBJ whole genome shotgun (WGS) entry which is preliminary data.</text>
</comment>
<dbReference type="Pfam" id="PF00994">
    <property type="entry name" value="MoCF_biosynth"/>
    <property type="match status" value="1"/>
</dbReference>
<dbReference type="SUPFAM" id="SSF53218">
    <property type="entry name" value="Molybdenum cofactor biosynthesis proteins"/>
    <property type="match status" value="1"/>
</dbReference>
<dbReference type="NCBIfam" id="NF045515">
    <property type="entry name" value="Glp_gephyrin"/>
    <property type="match status" value="1"/>
</dbReference>
<dbReference type="Pfam" id="PF03454">
    <property type="entry name" value="MoeA_C"/>
    <property type="match status" value="1"/>
</dbReference>
<evidence type="ECO:0000313" key="4">
    <source>
        <dbReference type="EMBL" id="PWR71249.1"/>
    </source>
</evidence>
<dbReference type="AlphaFoldDB" id="A0A2V2MV45"/>
<dbReference type="GO" id="GO:0061599">
    <property type="term" value="F:molybdopterin molybdotransferase activity"/>
    <property type="evidence" value="ECO:0007669"/>
    <property type="project" value="TreeGrafter"/>
</dbReference>
<dbReference type="InterPro" id="IPR036425">
    <property type="entry name" value="MoaB/Mog-like_dom_sf"/>
</dbReference>
<dbReference type="UniPathway" id="UPA00344"/>
<name>A0A2V2MV45_9EURY</name>
<dbReference type="EMBL" id="QGMY01000008">
    <property type="protein sequence ID" value="PWR71249.1"/>
    <property type="molecule type" value="Genomic_DNA"/>
</dbReference>
<dbReference type="PANTHER" id="PTHR10192:SF5">
    <property type="entry name" value="GEPHYRIN"/>
    <property type="match status" value="1"/>
</dbReference>
<proteinExistence type="predicted"/>
<evidence type="ECO:0000256" key="2">
    <source>
        <dbReference type="ARBA" id="ARBA00023150"/>
    </source>
</evidence>
<dbReference type="InterPro" id="IPR001453">
    <property type="entry name" value="MoaB/Mog_dom"/>
</dbReference>
<gene>
    <name evidence="4" type="ORF">DK846_10295</name>
</gene>
<feature type="domain" description="MoaB/Mog" evidence="3">
    <location>
        <begin position="214"/>
        <end position="351"/>
    </location>
</feature>
<keyword evidence="4" id="KW-0808">Transferase</keyword>
<accession>A0A2V2MV45</accession>
<dbReference type="GO" id="GO:0006777">
    <property type="term" value="P:Mo-molybdopterin cofactor biosynthetic process"/>
    <property type="evidence" value="ECO:0007669"/>
    <property type="project" value="UniProtKB-KW"/>
</dbReference>
<dbReference type="GO" id="GO:0005829">
    <property type="term" value="C:cytosol"/>
    <property type="evidence" value="ECO:0007669"/>
    <property type="project" value="TreeGrafter"/>
</dbReference>
<dbReference type="Gene3D" id="2.170.190.11">
    <property type="entry name" value="Molybdopterin biosynthesis moea protein, domain 3"/>
    <property type="match status" value="1"/>
</dbReference>
<dbReference type="CDD" id="cd00887">
    <property type="entry name" value="MoeA"/>
    <property type="match status" value="1"/>
</dbReference>
<protein>
    <submittedName>
        <fullName evidence="4">Molybdopterin molybdenumtransferase MoeA</fullName>
    </submittedName>
</protein>
<dbReference type="InterPro" id="IPR005110">
    <property type="entry name" value="MoeA_linker/N"/>
</dbReference>
<organism evidence="4 5">
    <name type="scientific">Methanospirillum lacunae</name>
    <dbReference type="NCBI Taxonomy" id="668570"/>
    <lineage>
        <taxon>Archaea</taxon>
        <taxon>Methanobacteriati</taxon>
        <taxon>Methanobacteriota</taxon>
        <taxon>Stenosarchaea group</taxon>
        <taxon>Methanomicrobia</taxon>
        <taxon>Methanomicrobiales</taxon>
        <taxon>Methanospirillaceae</taxon>
        <taxon>Methanospirillum</taxon>
    </lineage>
</organism>
<dbReference type="InterPro" id="IPR005111">
    <property type="entry name" value="MoeA_C_domain_IV"/>
</dbReference>
<dbReference type="Gene3D" id="3.90.105.10">
    <property type="entry name" value="Molybdopterin biosynthesis moea protein, domain 2"/>
    <property type="match status" value="1"/>
</dbReference>
<sequence>MPIPWTMYQTETRWADQFVLVKSEPNQAKRVNSDTETVPLEEAVRIVRSIAHKTGTETIPVDEADGRTLSESIFAPDDIPGFDRATVNGYAIISSDTIDAQIRPINLTIVGSITKGLSKNHELSPGQAFSIQTGGKLPAGADSVILEEDSIVQGDVISIQHPVPPDVHIIRRDEDFKKGEPVYPAGWILRPQDIAVLVSIGRIRVKVRKKPIIGIISTGRELVPSESIPKSGEVREVNSYLVTAFCKRQGAIPVRYGIIRDDAEELTRLIEQASQECDAIIVSGGSSRDEHDITAQVIHKLGKVYTEGISFAPEKRTTIGQIDSVLVIGLPGHPSATFMVLTLVVIHLLQAMKGSPNQQVYRKYVRLTDTLHASKDSDRYIRVTITDDKATPVFGKSGLIHMLSQSDGIVKIPAGSKGYNVGDRVEVMIW</sequence>
<keyword evidence="2" id="KW-0501">Molybdenum cofactor biosynthesis</keyword>
<dbReference type="InterPro" id="IPR036688">
    <property type="entry name" value="MoeA_C_domain_IV_sf"/>
</dbReference>
<dbReference type="Gene3D" id="3.40.980.10">
    <property type="entry name" value="MoaB/Mog-like domain"/>
    <property type="match status" value="1"/>
</dbReference>